<feature type="transmembrane region" description="Helical" evidence="1">
    <location>
        <begin position="12"/>
        <end position="34"/>
    </location>
</feature>
<evidence type="ECO:0000313" key="3">
    <source>
        <dbReference type="Proteomes" id="UP000466517"/>
    </source>
</evidence>
<accession>A0A7I7XI89</accession>
<proteinExistence type="predicted"/>
<name>A0A7I7XI89_9MYCO</name>
<dbReference type="AlphaFoldDB" id="A0A7I7XI89"/>
<keyword evidence="3" id="KW-1185">Reference proteome</keyword>
<dbReference type="EMBL" id="AP022610">
    <property type="protein sequence ID" value="BBZ28921.1"/>
    <property type="molecule type" value="Genomic_DNA"/>
</dbReference>
<dbReference type="Proteomes" id="UP000466517">
    <property type="component" value="Chromosome"/>
</dbReference>
<feature type="transmembrane region" description="Helical" evidence="1">
    <location>
        <begin position="106"/>
        <end position="127"/>
    </location>
</feature>
<keyword evidence="1" id="KW-0812">Transmembrane</keyword>
<keyword evidence="1" id="KW-0472">Membrane</keyword>
<keyword evidence="1" id="KW-1133">Transmembrane helix</keyword>
<protein>
    <submittedName>
        <fullName evidence="2">Uncharacterized protein</fullName>
    </submittedName>
</protein>
<organism evidence="2 3">
    <name type="scientific">Mycolicibacterium madagascariense</name>
    <dbReference type="NCBI Taxonomy" id="212765"/>
    <lineage>
        <taxon>Bacteria</taxon>
        <taxon>Bacillati</taxon>
        <taxon>Actinomycetota</taxon>
        <taxon>Actinomycetes</taxon>
        <taxon>Mycobacteriales</taxon>
        <taxon>Mycobacteriaceae</taxon>
        <taxon>Mycolicibacterium</taxon>
    </lineage>
</organism>
<gene>
    <name evidence="2" type="ORF">MMAD_32160</name>
</gene>
<evidence type="ECO:0000313" key="2">
    <source>
        <dbReference type="EMBL" id="BBZ28921.1"/>
    </source>
</evidence>
<dbReference type="KEGG" id="mmag:MMAD_32160"/>
<sequence length="137" mass="14305">MTFTATKTPVKIALRSGMSASLALSGVLHAYLYIDSYHAIPTIGPAFLLQASLSCAVATLTLLGGPWWMAAAAAALSAGSLCAFALSRTIGLFGFTEIGWEPTPYAALTVITETLTIALCVAMLVGARRRTTHPSMI</sequence>
<evidence type="ECO:0000256" key="1">
    <source>
        <dbReference type="SAM" id="Phobius"/>
    </source>
</evidence>
<feature type="transmembrane region" description="Helical" evidence="1">
    <location>
        <begin position="40"/>
        <end position="60"/>
    </location>
</feature>
<feature type="transmembrane region" description="Helical" evidence="1">
    <location>
        <begin position="67"/>
        <end position="86"/>
    </location>
</feature>
<reference evidence="2 3" key="1">
    <citation type="journal article" date="2019" name="Emerg. Microbes Infect.">
        <title>Comprehensive subspecies identification of 175 nontuberculous mycobacteria species based on 7547 genomic profiles.</title>
        <authorList>
            <person name="Matsumoto Y."/>
            <person name="Kinjo T."/>
            <person name="Motooka D."/>
            <person name="Nabeya D."/>
            <person name="Jung N."/>
            <person name="Uechi K."/>
            <person name="Horii T."/>
            <person name="Iida T."/>
            <person name="Fujita J."/>
            <person name="Nakamura S."/>
        </authorList>
    </citation>
    <scope>NUCLEOTIDE SEQUENCE [LARGE SCALE GENOMIC DNA]</scope>
    <source>
        <strain evidence="2 3">JCM 13574</strain>
    </source>
</reference>